<keyword evidence="3" id="KW-1185">Reference proteome</keyword>
<organism evidence="2 3">
    <name type="scientific">Gloeophyllum trabeum (strain ATCC 11539 / FP-39264 / Madison 617)</name>
    <name type="common">Brown rot fungus</name>
    <dbReference type="NCBI Taxonomy" id="670483"/>
    <lineage>
        <taxon>Eukaryota</taxon>
        <taxon>Fungi</taxon>
        <taxon>Dikarya</taxon>
        <taxon>Basidiomycota</taxon>
        <taxon>Agaricomycotina</taxon>
        <taxon>Agaricomycetes</taxon>
        <taxon>Gloeophyllales</taxon>
        <taxon>Gloeophyllaceae</taxon>
        <taxon>Gloeophyllum</taxon>
    </lineage>
</organism>
<sequence>MQQRGSFQGHFRVSDSPDQMMFQEDPSRASQNHADPSGSRPPTHDMQVSPVVDPQLGNKRKEMENMNGAQVKKRREGENGLDDNSMFAEGQDELDLDMQSNELDFGLGAPKHWTDEEKTKFFAWLMGAGQDDHWNALRASKNACFRECADQLFGGKKTMQALKGAYERGFNVFKQIYAFEMFSRRLGPMSINMNSQAERLKEYERRLQAARKNGCDVGNINARIVDHWHTIGWYDLFYRRWHGDPMSTRPINRQTTAGPSSAATVGDEDAEVEEQLNAHDYSNGLSHQNAGPSQVDRSFSSDPSSMPVQQPLPFPS</sequence>
<dbReference type="STRING" id="670483.S7Q3B9"/>
<evidence type="ECO:0000313" key="3">
    <source>
        <dbReference type="Proteomes" id="UP000030669"/>
    </source>
</evidence>
<feature type="region of interest" description="Disordered" evidence="1">
    <location>
        <begin position="249"/>
        <end position="316"/>
    </location>
</feature>
<gene>
    <name evidence="2" type="ORF">GLOTRDRAFT_77913</name>
</gene>
<dbReference type="GeneID" id="19308757"/>
<dbReference type="EMBL" id="KB469304">
    <property type="protein sequence ID" value="EPQ54027.1"/>
    <property type="molecule type" value="Genomic_DNA"/>
</dbReference>
<proteinExistence type="predicted"/>
<feature type="region of interest" description="Disordered" evidence="1">
    <location>
        <begin position="1"/>
        <end position="86"/>
    </location>
</feature>
<feature type="compositionally biased region" description="Polar residues" evidence="1">
    <location>
        <begin position="249"/>
        <end position="263"/>
    </location>
</feature>
<dbReference type="Proteomes" id="UP000030669">
    <property type="component" value="Unassembled WGS sequence"/>
</dbReference>
<dbReference type="KEGG" id="gtr:GLOTRDRAFT_77913"/>
<dbReference type="eggNOG" id="KOG2747">
    <property type="taxonomic scope" value="Eukaryota"/>
</dbReference>
<reference evidence="2 3" key="1">
    <citation type="journal article" date="2012" name="Science">
        <title>The Paleozoic origin of enzymatic lignin decomposition reconstructed from 31 fungal genomes.</title>
        <authorList>
            <person name="Floudas D."/>
            <person name="Binder M."/>
            <person name="Riley R."/>
            <person name="Barry K."/>
            <person name="Blanchette R.A."/>
            <person name="Henrissat B."/>
            <person name="Martinez A.T."/>
            <person name="Otillar R."/>
            <person name="Spatafora J.W."/>
            <person name="Yadav J.S."/>
            <person name="Aerts A."/>
            <person name="Benoit I."/>
            <person name="Boyd A."/>
            <person name="Carlson A."/>
            <person name="Copeland A."/>
            <person name="Coutinho P.M."/>
            <person name="de Vries R.P."/>
            <person name="Ferreira P."/>
            <person name="Findley K."/>
            <person name="Foster B."/>
            <person name="Gaskell J."/>
            <person name="Glotzer D."/>
            <person name="Gorecki P."/>
            <person name="Heitman J."/>
            <person name="Hesse C."/>
            <person name="Hori C."/>
            <person name="Igarashi K."/>
            <person name="Jurgens J.A."/>
            <person name="Kallen N."/>
            <person name="Kersten P."/>
            <person name="Kohler A."/>
            <person name="Kuees U."/>
            <person name="Kumar T.K.A."/>
            <person name="Kuo A."/>
            <person name="LaButti K."/>
            <person name="Larrondo L.F."/>
            <person name="Lindquist E."/>
            <person name="Ling A."/>
            <person name="Lombard V."/>
            <person name="Lucas S."/>
            <person name="Lundell T."/>
            <person name="Martin R."/>
            <person name="McLaughlin D.J."/>
            <person name="Morgenstern I."/>
            <person name="Morin E."/>
            <person name="Murat C."/>
            <person name="Nagy L.G."/>
            <person name="Nolan M."/>
            <person name="Ohm R.A."/>
            <person name="Patyshakuliyeva A."/>
            <person name="Rokas A."/>
            <person name="Ruiz-Duenas F.J."/>
            <person name="Sabat G."/>
            <person name="Salamov A."/>
            <person name="Samejima M."/>
            <person name="Schmutz J."/>
            <person name="Slot J.C."/>
            <person name="St John F."/>
            <person name="Stenlid J."/>
            <person name="Sun H."/>
            <person name="Sun S."/>
            <person name="Syed K."/>
            <person name="Tsang A."/>
            <person name="Wiebenga A."/>
            <person name="Young D."/>
            <person name="Pisabarro A."/>
            <person name="Eastwood D.C."/>
            <person name="Martin F."/>
            <person name="Cullen D."/>
            <person name="Grigoriev I.V."/>
            <person name="Hibbett D.S."/>
        </authorList>
    </citation>
    <scope>NUCLEOTIDE SEQUENCE [LARGE SCALE GENOMIC DNA]</scope>
    <source>
        <strain evidence="2 3">ATCC 11539</strain>
    </source>
</reference>
<feature type="non-terminal residue" evidence="2">
    <location>
        <position position="316"/>
    </location>
</feature>
<protein>
    <submittedName>
        <fullName evidence="2">Uncharacterized protein</fullName>
    </submittedName>
</protein>
<evidence type="ECO:0000313" key="2">
    <source>
        <dbReference type="EMBL" id="EPQ54027.1"/>
    </source>
</evidence>
<evidence type="ECO:0000256" key="1">
    <source>
        <dbReference type="SAM" id="MobiDB-lite"/>
    </source>
</evidence>
<dbReference type="AlphaFoldDB" id="S7Q3B9"/>
<dbReference type="OrthoDB" id="2685034at2759"/>
<name>S7Q3B9_GLOTA</name>
<accession>S7Q3B9</accession>
<dbReference type="RefSeq" id="XP_007867377.1">
    <property type="nucleotide sequence ID" value="XM_007869186.1"/>
</dbReference>
<feature type="compositionally biased region" description="Polar residues" evidence="1">
    <location>
        <begin position="283"/>
        <end position="308"/>
    </location>
</feature>
<dbReference type="HOGENOM" id="CLU_881544_0_0_1"/>